<evidence type="ECO:0000256" key="1">
    <source>
        <dbReference type="SAM" id="MobiDB-lite"/>
    </source>
</evidence>
<accession>A0A7S1FVK0</accession>
<dbReference type="EMBL" id="HBFR01028214">
    <property type="protein sequence ID" value="CAD8893252.1"/>
    <property type="molecule type" value="Transcribed_RNA"/>
</dbReference>
<feature type="compositionally biased region" description="Low complexity" evidence="1">
    <location>
        <begin position="125"/>
        <end position="140"/>
    </location>
</feature>
<name>A0A7S1FVK0_9STRA</name>
<keyword evidence="2" id="KW-1133">Transmembrane helix</keyword>
<proteinExistence type="predicted"/>
<evidence type="ECO:0000313" key="3">
    <source>
        <dbReference type="EMBL" id="CAD8893252.1"/>
    </source>
</evidence>
<protein>
    <submittedName>
        <fullName evidence="3">Uncharacterized protein</fullName>
    </submittedName>
</protein>
<sequence length="401" mass="44552">MISKMNAASLKRRRRCRLSSLTMSAALHLSISSICNRPCGPLSTLAAQPAGLLHGATGLQDQDTFRSTGTANNQREVSLYNNTIVDSQGSDFNKFVERKIKTPKCKLGKMAKATARTADVPCNISSPPSSSQPTLSLQPTFQPTMQPTDGPTELPTAHSVTPTSLPTSHTSSKPTPVPVNISFGSFVLRVKMATPASLINNSVLAGQTKMYLENFYRETMDESMGLNRINFSLSCVDVGTFPVLYYFECVFREGNIWVRSDGFIPSAPDLDKYNQRAFEGIRRFDYLFFLFASENSDLLKVASVEYATYRENAEVQEGVLTNSVKTNLIKKDFKQTILLGFFFFSFFVAILLKLSRLKKSQQLIDQSPVVRRSPDCIVVYNSQEDEISDLSMDRLSSINSL</sequence>
<keyword evidence="2" id="KW-0812">Transmembrane</keyword>
<evidence type="ECO:0000256" key="2">
    <source>
        <dbReference type="SAM" id="Phobius"/>
    </source>
</evidence>
<reference evidence="3" key="1">
    <citation type="submission" date="2021-01" db="EMBL/GenBank/DDBJ databases">
        <authorList>
            <person name="Corre E."/>
            <person name="Pelletier E."/>
            <person name="Niang G."/>
            <person name="Scheremetjew M."/>
            <person name="Finn R."/>
            <person name="Kale V."/>
            <person name="Holt S."/>
            <person name="Cochrane G."/>
            <person name="Meng A."/>
            <person name="Brown T."/>
            <person name="Cohen L."/>
        </authorList>
    </citation>
    <scope>NUCLEOTIDE SEQUENCE</scope>
    <source>
        <strain evidence="3">308</strain>
    </source>
</reference>
<organism evidence="3">
    <name type="scientific">Corethron hystrix</name>
    <dbReference type="NCBI Taxonomy" id="216773"/>
    <lineage>
        <taxon>Eukaryota</taxon>
        <taxon>Sar</taxon>
        <taxon>Stramenopiles</taxon>
        <taxon>Ochrophyta</taxon>
        <taxon>Bacillariophyta</taxon>
        <taxon>Coscinodiscophyceae</taxon>
        <taxon>Corethrophycidae</taxon>
        <taxon>Corethrales</taxon>
        <taxon>Corethraceae</taxon>
        <taxon>Corethron</taxon>
    </lineage>
</organism>
<dbReference type="AlphaFoldDB" id="A0A7S1FVK0"/>
<feature type="compositionally biased region" description="Low complexity" evidence="1">
    <location>
        <begin position="159"/>
        <end position="174"/>
    </location>
</feature>
<feature type="region of interest" description="Disordered" evidence="1">
    <location>
        <begin position="120"/>
        <end position="174"/>
    </location>
</feature>
<keyword evidence="2" id="KW-0472">Membrane</keyword>
<gene>
    <name evidence="3" type="ORF">CHYS00102_LOCUS20461</name>
</gene>
<feature type="transmembrane region" description="Helical" evidence="2">
    <location>
        <begin position="336"/>
        <end position="354"/>
    </location>
</feature>